<sequence length="221" mass="25917">MPEENGRLKPEDEKRIRSNFVLLKGEIDGKDFVDFLYQEHVFDGDDKEMMNACKIRSERADLLLTSLLKSGPGKSYKCFFQILNEKYPTLASILERTPTDDCSSRSYYSWFDSVDEVKKRHKITQADTCKLFECFDDNWPNIFHQLGFSSGEIEQEYIKHQHDSRAEMMSLLMKGNRQRVTVVQDDRDFTLEEVVEALKRVEDTAVCFIKWDAVKQFVNKI</sequence>
<keyword evidence="3" id="KW-1185">Reference proteome</keyword>
<dbReference type="CDD" id="cd01671">
    <property type="entry name" value="CARD"/>
    <property type="match status" value="1"/>
</dbReference>
<feature type="domain" description="CARD" evidence="1">
    <location>
        <begin position="8"/>
        <end position="98"/>
    </location>
</feature>
<dbReference type="InterPro" id="IPR001315">
    <property type="entry name" value="CARD"/>
</dbReference>
<comment type="caution">
    <text evidence="2">The sequence shown here is derived from an EMBL/GenBank/DDBJ whole genome shotgun (WGS) entry which is preliminary data.</text>
</comment>
<proteinExistence type="predicted"/>
<dbReference type="Pfam" id="PF00619">
    <property type="entry name" value="CARD"/>
    <property type="match status" value="1"/>
</dbReference>
<evidence type="ECO:0000313" key="2">
    <source>
        <dbReference type="EMBL" id="CAL1527014.1"/>
    </source>
</evidence>
<gene>
    <name evidence="2" type="ORF">GSLYS_00001191001</name>
</gene>
<name>A0AAV2H455_LYMST</name>
<dbReference type="PROSITE" id="PS50209">
    <property type="entry name" value="CARD"/>
    <property type="match status" value="1"/>
</dbReference>
<evidence type="ECO:0000313" key="3">
    <source>
        <dbReference type="Proteomes" id="UP001497497"/>
    </source>
</evidence>
<accession>A0AAV2H455</accession>
<dbReference type="Proteomes" id="UP001497497">
    <property type="component" value="Unassembled WGS sequence"/>
</dbReference>
<dbReference type="SUPFAM" id="SSF47986">
    <property type="entry name" value="DEATH domain"/>
    <property type="match status" value="1"/>
</dbReference>
<protein>
    <recommendedName>
        <fullName evidence="1">CARD domain-containing protein</fullName>
    </recommendedName>
</protein>
<evidence type="ECO:0000259" key="1">
    <source>
        <dbReference type="PROSITE" id="PS50209"/>
    </source>
</evidence>
<dbReference type="InterPro" id="IPR011029">
    <property type="entry name" value="DEATH-like_dom_sf"/>
</dbReference>
<dbReference type="GO" id="GO:0042981">
    <property type="term" value="P:regulation of apoptotic process"/>
    <property type="evidence" value="ECO:0007669"/>
    <property type="project" value="InterPro"/>
</dbReference>
<dbReference type="EMBL" id="CAXITT010000011">
    <property type="protein sequence ID" value="CAL1527014.1"/>
    <property type="molecule type" value="Genomic_DNA"/>
</dbReference>
<organism evidence="2 3">
    <name type="scientific">Lymnaea stagnalis</name>
    <name type="common">Great pond snail</name>
    <name type="synonym">Helix stagnalis</name>
    <dbReference type="NCBI Taxonomy" id="6523"/>
    <lineage>
        <taxon>Eukaryota</taxon>
        <taxon>Metazoa</taxon>
        <taxon>Spiralia</taxon>
        <taxon>Lophotrochozoa</taxon>
        <taxon>Mollusca</taxon>
        <taxon>Gastropoda</taxon>
        <taxon>Heterobranchia</taxon>
        <taxon>Euthyneura</taxon>
        <taxon>Panpulmonata</taxon>
        <taxon>Hygrophila</taxon>
        <taxon>Lymnaeoidea</taxon>
        <taxon>Lymnaeidae</taxon>
        <taxon>Lymnaea</taxon>
    </lineage>
</organism>
<dbReference type="Gene3D" id="1.10.533.10">
    <property type="entry name" value="Death Domain, Fas"/>
    <property type="match status" value="2"/>
</dbReference>
<dbReference type="AlphaFoldDB" id="A0AAV2H455"/>
<reference evidence="2 3" key="1">
    <citation type="submission" date="2024-04" db="EMBL/GenBank/DDBJ databases">
        <authorList>
            <consortium name="Genoscope - CEA"/>
            <person name="William W."/>
        </authorList>
    </citation>
    <scope>NUCLEOTIDE SEQUENCE [LARGE SCALE GENOMIC DNA]</scope>
</reference>